<reference evidence="2" key="1">
    <citation type="submission" date="2021-01" db="EMBL/GenBank/DDBJ databases">
        <title>Modified the classification status of verrucomicrobia.</title>
        <authorList>
            <person name="Feng X."/>
        </authorList>
    </citation>
    <scope>NUCLEOTIDE SEQUENCE</scope>
    <source>
        <strain evidence="2">KCTC 22201</strain>
    </source>
</reference>
<sequence>MKNEVLVVLCSFPSEKEARQIGAALVEKQAAACVNVIPGATSIYRWEGKIHEDSEALGVIKTTRAAYDRLEAMILELHPYEVPEVIALPVGAGSEGYLGWVRGQTELPGTD</sequence>
<dbReference type="GO" id="GO:0010038">
    <property type="term" value="P:response to metal ion"/>
    <property type="evidence" value="ECO:0007669"/>
    <property type="project" value="InterPro"/>
</dbReference>
<dbReference type="Pfam" id="PF03091">
    <property type="entry name" value="CutA1"/>
    <property type="match status" value="1"/>
</dbReference>
<dbReference type="PANTHER" id="PTHR23419:SF8">
    <property type="entry name" value="FI09726P"/>
    <property type="match status" value="1"/>
</dbReference>
<keyword evidence="3" id="KW-1185">Reference proteome</keyword>
<dbReference type="Proteomes" id="UP000658278">
    <property type="component" value="Unassembled WGS sequence"/>
</dbReference>
<dbReference type="SUPFAM" id="SSF54913">
    <property type="entry name" value="GlnB-like"/>
    <property type="match status" value="1"/>
</dbReference>
<dbReference type="InterPro" id="IPR004323">
    <property type="entry name" value="Ion_tolerance_CutA"/>
</dbReference>
<dbReference type="InterPro" id="IPR015867">
    <property type="entry name" value="N-reg_PII/ATP_PRibTrfase_C"/>
</dbReference>
<comment type="caution">
    <text evidence="2">The sequence shown here is derived from an EMBL/GenBank/DDBJ whole genome shotgun (WGS) entry which is preliminary data.</text>
</comment>
<organism evidence="2 3">
    <name type="scientific">Haloferula rosea</name>
    <dbReference type="NCBI Taxonomy" id="490093"/>
    <lineage>
        <taxon>Bacteria</taxon>
        <taxon>Pseudomonadati</taxon>
        <taxon>Verrucomicrobiota</taxon>
        <taxon>Verrucomicrobiia</taxon>
        <taxon>Verrucomicrobiales</taxon>
        <taxon>Verrucomicrobiaceae</taxon>
        <taxon>Haloferula</taxon>
    </lineage>
</organism>
<evidence type="ECO:0000313" key="2">
    <source>
        <dbReference type="EMBL" id="MBK1827248.1"/>
    </source>
</evidence>
<comment type="similarity">
    <text evidence="1">Belongs to the CutA family.</text>
</comment>
<dbReference type="AlphaFoldDB" id="A0A934RCK5"/>
<evidence type="ECO:0000313" key="3">
    <source>
        <dbReference type="Proteomes" id="UP000658278"/>
    </source>
</evidence>
<dbReference type="EMBL" id="JAENII010000006">
    <property type="protein sequence ID" value="MBK1827248.1"/>
    <property type="molecule type" value="Genomic_DNA"/>
</dbReference>
<accession>A0A934RCK5</accession>
<dbReference type="GO" id="GO:0005507">
    <property type="term" value="F:copper ion binding"/>
    <property type="evidence" value="ECO:0007669"/>
    <property type="project" value="TreeGrafter"/>
</dbReference>
<dbReference type="PANTHER" id="PTHR23419">
    <property type="entry name" value="DIVALENT CATION TOLERANCE CUTA-RELATED"/>
    <property type="match status" value="1"/>
</dbReference>
<evidence type="ECO:0000256" key="1">
    <source>
        <dbReference type="ARBA" id="ARBA00010169"/>
    </source>
</evidence>
<proteinExistence type="inferred from homology"/>
<dbReference type="Gene3D" id="3.30.70.120">
    <property type="match status" value="1"/>
</dbReference>
<dbReference type="InterPro" id="IPR011322">
    <property type="entry name" value="N-reg_PII-like_a/b"/>
</dbReference>
<name>A0A934RCK5_9BACT</name>
<gene>
    <name evidence="2" type="ORF">JIN81_09455</name>
</gene>
<protein>
    <submittedName>
        <fullName evidence="2">Divalent-cation tolerance protein CutA</fullName>
    </submittedName>
</protein>
<dbReference type="RefSeq" id="WP_200278699.1">
    <property type="nucleotide sequence ID" value="NZ_JAENII010000006.1"/>
</dbReference>